<dbReference type="AlphaFoldDB" id="A0A918GWK4"/>
<protein>
    <submittedName>
        <fullName evidence="2">Uncharacterized protein</fullName>
    </submittedName>
</protein>
<evidence type="ECO:0000256" key="1">
    <source>
        <dbReference type="SAM" id="MobiDB-lite"/>
    </source>
</evidence>
<feature type="compositionally biased region" description="Pro residues" evidence="1">
    <location>
        <begin position="152"/>
        <end position="170"/>
    </location>
</feature>
<proteinExistence type="predicted"/>
<reference evidence="2" key="1">
    <citation type="journal article" date="2014" name="Int. J. Syst. Evol. Microbiol.">
        <title>Complete genome sequence of Corynebacterium casei LMG S-19264T (=DSM 44701T), isolated from a smear-ripened cheese.</title>
        <authorList>
            <consortium name="US DOE Joint Genome Institute (JGI-PGF)"/>
            <person name="Walter F."/>
            <person name="Albersmeier A."/>
            <person name="Kalinowski J."/>
            <person name="Ruckert C."/>
        </authorList>
    </citation>
    <scope>NUCLEOTIDE SEQUENCE</scope>
    <source>
        <strain evidence="2">JCM 4234</strain>
    </source>
</reference>
<evidence type="ECO:0000313" key="2">
    <source>
        <dbReference type="EMBL" id="GGS66638.1"/>
    </source>
</evidence>
<name>A0A918GWK4_STRGD</name>
<organism evidence="2 3">
    <name type="scientific">Streptomyces griseoviridis</name>
    <dbReference type="NCBI Taxonomy" id="45398"/>
    <lineage>
        <taxon>Bacteria</taxon>
        <taxon>Bacillati</taxon>
        <taxon>Actinomycetota</taxon>
        <taxon>Actinomycetes</taxon>
        <taxon>Kitasatosporales</taxon>
        <taxon>Streptomycetaceae</taxon>
        <taxon>Streptomyces</taxon>
    </lineage>
</organism>
<reference evidence="2" key="2">
    <citation type="submission" date="2020-09" db="EMBL/GenBank/DDBJ databases">
        <authorList>
            <person name="Sun Q."/>
            <person name="Ohkuma M."/>
        </authorList>
    </citation>
    <scope>NUCLEOTIDE SEQUENCE</scope>
    <source>
        <strain evidence="2">JCM 4234</strain>
    </source>
</reference>
<dbReference type="Proteomes" id="UP000653493">
    <property type="component" value="Unassembled WGS sequence"/>
</dbReference>
<comment type="caution">
    <text evidence="2">The sequence shown here is derived from an EMBL/GenBank/DDBJ whole genome shotgun (WGS) entry which is preliminary data.</text>
</comment>
<feature type="region of interest" description="Disordered" evidence="1">
    <location>
        <begin position="133"/>
        <end position="202"/>
    </location>
</feature>
<sequence length="202" mass="21087">MPTPYGIRGGLAFGVEELRVLRRALALALTPRPAPAEDVRDCLRLAESLDEAARESARQRAFLLADLARYRAALPGTATGYLRLLGEALDAGHRPTGDDLAALGALRGTPAAAVLRERCRALTAATVPAARSRTRLRVLPAPPEAADRPGGKPAPAPRPAPATPKRPVPTPGEVFPRRKPAPEPAPQPAPPPGAPGQHLAVG</sequence>
<accession>A0A918GWK4</accession>
<gene>
    <name evidence="2" type="ORF">GCM10010238_64320</name>
</gene>
<feature type="compositionally biased region" description="Pro residues" evidence="1">
    <location>
        <begin position="182"/>
        <end position="194"/>
    </location>
</feature>
<dbReference type="EMBL" id="BMSL01000033">
    <property type="protein sequence ID" value="GGS66638.1"/>
    <property type="molecule type" value="Genomic_DNA"/>
</dbReference>
<evidence type="ECO:0000313" key="3">
    <source>
        <dbReference type="Proteomes" id="UP000653493"/>
    </source>
</evidence>
<keyword evidence="3" id="KW-1185">Reference proteome</keyword>